<evidence type="ECO:0000256" key="6">
    <source>
        <dbReference type="PROSITE-ProRule" id="PRU00169"/>
    </source>
</evidence>
<dbReference type="CDD" id="cd00082">
    <property type="entry name" value="HisKA"/>
    <property type="match status" value="1"/>
</dbReference>
<dbReference type="AlphaFoldDB" id="A0A0E9LTK2"/>
<dbReference type="SUPFAM" id="SSF55785">
    <property type="entry name" value="PYP-like sensor domain (PAS domain)"/>
    <property type="match status" value="1"/>
</dbReference>
<feature type="modified residue" description="4-aspartylphosphate" evidence="6">
    <location>
        <position position="804"/>
    </location>
</feature>
<proteinExistence type="predicted"/>
<evidence type="ECO:0000313" key="11">
    <source>
        <dbReference type="Proteomes" id="UP000032900"/>
    </source>
</evidence>
<dbReference type="Pfam" id="PF00072">
    <property type="entry name" value="Response_reg"/>
    <property type="match status" value="1"/>
</dbReference>
<dbReference type="InterPro" id="IPR035965">
    <property type="entry name" value="PAS-like_dom_sf"/>
</dbReference>
<evidence type="ECO:0000256" key="5">
    <source>
        <dbReference type="ARBA" id="ARBA00022777"/>
    </source>
</evidence>
<feature type="transmembrane region" description="Helical" evidence="7">
    <location>
        <begin position="72"/>
        <end position="90"/>
    </location>
</feature>
<dbReference type="InterPro" id="IPR005467">
    <property type="entry name" value="His_kinase_dom"/>
</dbReference>
<dbReference type="EMBL" id="BAZW01000005">
    <property type="protein sequence ID" value="GAO28897.1"/>
    <property type="molecule type" value="Genomic_DNA"/>
</dbReference>
<dbReference type="InterPro" id="IPR001789">
    <property type="entry name" value="Sig_transdc_resp-reg_receiver"/>
</dbReference>
<dbReference type="PRINTS" id="PR00344">
    <property type="entry name" value="BCTRLSENSOR"/>
</dbReference>
<dbReference type="InterPro" id="IPR004358">
    <property type="entry name" value="Sig_transdc_His_kin-like_C"/>
</dbReference>
<dbReference type="Pfam" id="PF02518">
    <property type="entry name" value="HATPase_c"/>
    <property type="match status" value="1"/>
</dbReference>
<keyword evidence="5" id="KW-0418">Kinase</keyword>
<keyword evidence="3 6" id="KW-0597">Phosphoprotein</keyword>
<dbReference type="SMART" id="SM00448">
    <property type="entry name" value="REC"/>
    <property type="match status" value="1"/>
</dbReference>
<dbReference type="Pfam" id="PF13188">
    <property type="entry name" value="PAS_8"/>
    <property type="match status" value="1"/>
</dbReference>
<gene>
    <name evidence="10" type="ORF">JCM15548_11036</name>
</gene>
<keyword evidence="7" id="KW-0472">Membrane</keyword>
<protein>
    <recommendedName>
        <fullName evidence="2">histidine kinase</fullName>
        <ecNumber evidence="2">2.7.13.3</ecNumber>
    </recommendedName>
</protein>
<dbReference type="Gene3D" id="1.10.287.130">
    <property type="match status" value="1"/>
</dbReference>
<dbReference type="SMART" id="SM00091">
    <property type="entry name" value="PAS"/>
    <property type="match status" value="2"/>
</dbReference>
<evidence type="ECO:0000313" key="10">
    <source>
        <dbReference type="EMBL" id="GAO28897.1"/>
    </source>
</evidence>
<feature type="transmembrane region" description="Helical" evidence="7">
    <location>
        <begin position="35"/>
        <end position="52"/>
    </location>
</feature>
<dbReference type="InterPro" id="IPR003661">
    <property type="entry name" value="HisK_dim/P_dom"/>
</dbReference>
<name>A0A0E9LTK2_9BACT</name>
<dbReference type="SMART" id="SM00387">
    <property type="entry name" value="HATPase_c"/>
    <property type="match status" value="1"/>
</dbReference>
<keyword evidence="7" id="KW-1133">Transmembrane helix</keyword>
<feature type="transmembrane region" description="Helical" evidence="7">
    <location>
        <begin position="110"/>
        <end position="126"/>
    </location>
</feature>
<dbReference type="EC" id="2.7.13.3" evidence="2"/>
<sequence length="868" mass="99519">MLIHGNFYYLSHLLRFIKACILMPFSVLKKSWKPALVISLIYLVSGIVWIWVSDRIPVPFITSQETMLLFQTIKGFVYVSITAVLLFFLIYRQIRKQNNLIKLLRKRNRLMNFALSQHSGLNVLLLDREMVVLQAFGKERLWSGKKMTEVPGDSIYEWSAHGRDKQMLQHFFKKTREKGKNKKELKIKDQWYFLKANLLPDSSGQQDLMLLLVDNISQHKHYQEEQAVFINKNRVLEQKVAEEAYRLRSQQLKFREVFDGIGDGVIIRQLNAMGQTGLIENINRSALHLLGLNSMMVTPEGLWRHIVGDNQEAFHQFLNHVYTETSQLHLAVEVETGSVNRHLLLKSRYLNTGARPYVMIVISEQPQTIDSEGLQSSLLYRMLNKFPDGVLLISPELRCIYCNPTMREWLKWNAAEESSASIHDLKRQFGDMDVIQQVSEALEGDVVQSIDFQLPHLENRWFSSVFYPVTDHSGRVEVVVRITRDVSVRRSYEETLYNQQNVVDESNRLKTLFLSNLSHEVRTPMNGIMGFVELLEQDEISEIQRYYLDLIRRSGDNLLSILDGLVEIARLENGQVTVHKQWMEPLPLVHEIESYLREKLKMASKQLIEVHIRVDKEVLPEKIYSDPDKIREVLHLLVDNAVKFTQQGWIEVGAGYSGNGHLSFWVHDTGIGIKKLSKYQIFQPFMTYNDSENVLYGGLGLGLSIAKGLSDVMGASIELESEVGKGSKFLLSVPLQLGENADKGTPVTDVAEPGKVLVVQYGLPTDSVIQLLKQYNVKLLHAVDGTAAIDLLFEVRDIDLIIADVRLSDMDAFELIHALKRINAMVPVIAQTAYFIAEEKQRCMNEGFADYLVKPVDHTVIIKLLRKL</sequence>
<dbReference type="SUPFAM" id="SSF52172">
    <property type="entry name" value="CheY-like"/>
    <property type="match status" value="1"/>
</dbReference>
<dbReference type="PANTHER" id="PTHR43047">
    <property type="entry name" value="TWO-COMPONENT HISTIDINE PROTEIN KINASE"/>
    <property type="match status" value="1"/>
</dbReference>
<dbReference type="CDD" id="cd00156">
    <property type="entry name" value="REC"/>
    <property type="match status" value="1"/>
</dbReference>
<dbReference type="InterPro" id="IPR036097">
    <property type="entry name" value="HisK_dim/P_sf"/>
</dbReference>
<dbReference type="PROSITE" id="PS50110">
    <property type="entry name" value="RESPONSE_REGULATORY"/>
    <property type="match status" value="1"/>
</dbReference>
<feature type="domain" description="Response regulatory" evidence="9">
    <location>
        <begin position="754"/>
        <end position="868"/>
    </location>
</feature>
<evidence type="ECO:0000256" key="2">
    <source>
        <dbReference type="ARBA" id="ARBA00012438"/>
    </source>
</evidence>
<dbReference type="SMART" id="SM00388">
    <property type="entry name" value="HisKA"/>
    <property type="match status" value="1"/>
</dbReference>
<dbReference type="Gene3D" id="3.30.565.10">
    <property type="entry name" value="Histidine kinase-like ATPase, C-terminal domain"/>
    <property type="match status" value="1"/>
</dbReference>
<dbReference type="InterPro" id="IPR003594">
    <property type="entry name" value="HATPase_dom"/>
</dbReference>
<dbReference type="InterPro" id="IPR013656">
    <property type="entry name" value="PAS_4"/>
</dbReference>
<reference evidence="10 11" key="1">
    <citation type="journal article" date="2015" name="Microbes Environ.">
        <title>Distribution and evolution of nitrogen fixation genes in the phylum bacteroidetes.</title>
        <authorList>
            <person name="Inoue J."/>
            <person name="Oshima K."/>
            <person name="Suda W."/>
            <person name="Sakamoto M."/>
            <person name="Iino T."/>
            <person name="Noda S."/>
            <person name="Hongoh Y."/>
            <person name="Hattori M."/>
            <person name="Ohkuma M."/>
        </authorList>
    </citation>
    <scope>NUCLEOTIDE SEQUENCE [LARGE SCALE GENOMIC DNA]</scope>
    <source>
        <strain evidence="10">JCM 15548</strain>
    </source>
</reference>
<accession>A0A0E9LTK2</accession>
<dbReference type="STRING" id="1236989.JCM15548_11036"/>
<evidence type="ECO:0000256" key="4">
    <source>
        <dbReference type="ARBA" id="ARBA00022679"/>
    </source>
</evidence>
<dbReference type="Pfam" id="PF00512">
    <property type="entry name" value="HisKA"/>
    <property type="match status" value="1"/>
</dbReference>
<dbReference type="InterPro" id="IPR000014">
    <property type="entry name" value="PAS"/>
</dbReference>
<dbReference type="GO" id="GO:0000155">
    <property type="term" value="F:phosphorelay sensor kinase activity"/>
    <property type="evidence" value="ECO:0007669"/>
    <property type="project" value="InterPro"/>
</dbReference>
<comment type="caution">
    <text evidence="10">The sequence shown here is derived from an EMBL/GenBank/DDBJ whole genome shotgun (WGS) entry which is preliminary data.</text>
</comment>
<evidence type="ECO:0000256" key="3">
    <source>
        <dbReference type="ARBA" id="ARBA00022553"/>
    </source>
</evidence>
<dbReference type="InterPro" id="IPR011006">
    <property type="entry name" value="CheY-like_superfamily"/>
</dbReference>
<dbReference type="Proteomes" id="UP000032900">
    <property type="component" value="Unassembled WGS sequence"/>
</dbReference>
<dbReference type="CDD" id="cd00130">
    <property type="entry name" value="PAS"/>
    <property type="match status" value="1"/>
</dbReference>
<evidence type="ECO:0000259" key="8">
    <source>
        <dbReference type="PROSITE" id="PS50109"/>
    </source>
</evidence>
<dbReference type="SUPFAM" id="SSF47384">
    <property type="entry name" value="Homodimeric domain of signal transducing histidine kinase"/>
    <property type="match status" value="1"/>
</dbReference>
<feature type="domain" description="Histidine kinase" evidence="8">
    <location>
        <begin position="516"/>
        <end position="737"/>
    </location>
</feature>
<keyword evidence="11" id="KW-1185">Reference proteome</keyword>
<dbReference type="PROSITE" id="PS50109">
    <property type="entry name" value="HIS_KIN"/>
    <property type="match status" value="1"/>
</dbReference>
<keyword evidence="7" id="KW-0812">Transmembrane</keyword>
<comment type="catalytic activity">
    <reaction evidence="1">
        <text>ATP + protein L-histidine = ADP + protein N-phospho-L-histidine.</text>
        <dbReference type="EC" id="2.7.13.3"/>
    </reaction>
</comment>
<keyword evidence="4" id="KW-0808">Transferase</keyword>
<dbReference type="InterPro" id="IPR036890">
    <property type="entry name" value="HATPase_C_sf"/>
</dbReference>
<evidence type="ECO:0000256" key="7">
    <source>
        <dbReference type="SAM" id="Phobius"/>
    </source>
</evidence>
<evidence type="ECO:0000259" key="9">
    <source>
        <dbReference type="PROSITE" id="PS50110"/>
    </source>
</evidence>
<dbReference type="Gene3D" id="3.40.50.2300">
    <property type="match status" value="1"/>
</dbReference>
<dbReference type="SUPFAM" id="SSF55874">
    <property type="entry name" value="ATPase domain of HSP90 chaperone/DNA topoisomerase II/histidine kinase"/>
    <property type="match status" value="1"/>
</dbReference>
<dbReference type="Gene3D" id="3.30.450.20">
    <property type="entry name" value="PAS domain"/>
    <property type="match status" value="1"/>
</dbReference>
<dbReference type="Pfam" id="PF08448">
    <property type="entry name" value="PAS_4"/>
    <property type="match status" value="1"/>
</dbReference>
<organism evidence="10 11">
    <name type="scientific">Geofilum rubicundum JCM 15548</name>
    <dbReference type="NCBI Taxonomy" id="1236989"/>
    <lineage>
        <taxon>Bacteria</taxon>
        <taxon>Pseudomonadati</taxon>
        <taxon>Bacteroidota</taxon>
        <taxon>Bacteroidia</taxon>
        <taxon>Marinilabiliales</taxon>
        <taxon>Marinilabiliaceae</taxon>
        <taxon>Geofilum</taxon>
    </lineage>
</organism>
<evidence type="ECO:0000256" key="1">
    <source>
        <dbReference type="ARBA" id="ARBA00000085"/>
    </source>
</evidence>